<name>A0A1B8ZTT7_9FLAO</name>
<dbReference type="InterPro" id="IPR029062">
    <property type="entry name" value="Class_I_gatase-like"/>
</dbReference>
<dbReference type="RefSeq" id="WP_065398982.1">
    <property type="nucleotide sequence ID" value="NZ_MAYG01000001.1"/>
</dbReference>
<protein>
    <recommendedName>
        <fullName evidence="10">Imidazole glycerol phosphate synthase subunit HisH</fullName>
        <ecNumber evidence="10">4.3.2.10</ecNumber>
    </recommendedName>
    <alternativeName>
        <fullName evidence="10">IGP synthase glutaminase subunit</fullName>
        <ecNumber evidence="10">3.5.1.2</ecNumber>
    </alternativeName>
    <alternativeName>
        <fullName evidence="10">IGP synthase subunit HisH</fullName>
    </alternativeName>
    <alternativeName>
        <fullName evidence="10">ImGP synthase subunit HisH</fullName>
        <shortName evidence="10">IGPS subunit HisH</shortName>
    </alternativeName>
</protein>
<keyword evidence="7 10" id="KW-0456">Lyase</keyword>
<evidence type="ECO:0000256" key="4">
    <source>
        <dbReference type="ARBA" id="ARBA00022801"/>
    </source>
</evidence>
<reference evidence="14" key="1">
    <citation type="submission" date="2016-07" db="EMBL/GenBank/DDBJ databases">
        <authorList>
            <person name="Florea S."/>
            <person name="Webb J.S."/>
            <person name="Jaromczyk J."/>
            <person name="Schardl C.L."/>
        </authorList>
    </citation>
    <scope>NUCLEOTIDE SEQUENCE [LARGE SCALE GENOMIC DNA]</scope>
    <source>
        <strain evidence="14">CC-VM-7</strain>
    </source>
</reference>
<comment type="pathway">
    <text evidence="1 10">Amino-acid biosynthesis; L-histidine biosynthesis; L-histidine from 5-phospho-alpha-D-ribose 1-diphosphate: step 5/9.</text>
</comment>
<evidence type="ECO:0000259" key="12">
    <source>
        <dbReference type="Pfam" id="PF00117"/>
    </source>
</evidence>
<dbReference type="PANTHER" id="PTHR42701:SF1">
    <property type="entry name" value="IMIDAZOLE GLYCEROL PHOSPHATE SYNTHASE SUBUNIT HISH"/>
    <property type="match status" value="1"/>
</dbReference>
<dbReference type="Gene3D" id="3.40.50.880">
    <property type="match status" value="1"/>
</dbReference>
<dbReference type="Proteomes" id="UP000093432">
    <property type="component" value="Unassembled WGS sequence"/>
</dbReference>
<feature type="active site" evidence="10 11">
    <location>
        <position position="189"/>
    </location>
</feature>
<dbReference type="Pfam" id="PF00117">
    <property type="entry name" value="GATase"/>
    <property type="match status" value="1"/>
</dbReference>
<keyword evidence="5 10" id="KW-0315">Glutamine amidotransferase</keyword>
<dbReference type="UniPathway" id="UPA00031">
    <property type="reaction ID" value="UER00010"/>
</dbReference>
<dbReference type="GO" id="GO:0000105">
    <property type="term" value="P:L-histidine biosynthetic process"/>
    <property type="evidence" value="ECO:0007669"/>
    <property type="project" value="UniProtKB-UniRule"/>
</dbReference>
<organism evidence="13 14">
    <name type="scientific">Chryseobacterium arthrosphaerae</name>
    <dbReference type="NCBI Taxonomy" id="651561"/>
    <lineage>
        <taxon>Bacteria</taxon>
        <taxon>Pseudomonadati</taxon>
        <taxon>Bacteroidota</taxon>
        <taxon>Flavobacteriia</taxon>
        <taxon>Flavobacteriales</taxon>
        <taxon>Weeksellaceae</taxon>
        <taxon>Chryseobacterium group</taxon>
        <taxon>Chryseobacterium</taxon>
    </lineage>
</organism>
<gene>
    <name evidence="10" type="primary">hisH</name>
    <name evidence="13" type="ORF">BBI00_11950</name>
</gene>
<dbReference type="PROSITE" id="PS51273">
    <property type="entry name" value="GATASE_TYPE_1"/>
    <property type="match status" value="1"/>
</dbReference>
<dbReference type="EMBL" id="MAYG01000001">
    <property type="protein sequence ID" value="OCA75002.1"/>
    <property type="molecule type" value="Genomic_DNA"/>
</dbReference>
<comment type="caution">
    <text evidence="13">The sequence shown here is derived from an EMBL/GenBank/DDBJ whole genome shotgun (WGS) entry which is preliminary data.</text>
</comment>
<accession>A0A1B8ZTT7</accession>
<evidence type="ECO:0000256" key="8">
    <source>
        <dbReference type="ARBA" id="ARBA00047838"/>
    </source>
</evidence>
<comment type="subunit">
    <text evidence="2 10">Heterodimer of HisH and HisF.</text>
</comment>
<evidence type="ECO:0000256" key="1">
    <source>
        <dbReference type="ARBA" id="ARBA00005091"/>
    </source>
</evidence>
<comment type="catalytic activity">
    <reaction evidence="9 10">
        <text>L-glutamine + H2O = L-glutamate + NH4(+)</text>
        <dbReference type="Rhea" id="RHEA:15889"/>
        <dbReference type="ChEBI" id="CHEBI:15377"/>
        <dbReference type="ChEBI" id="CHEBI:28938"/>
        <dbReference type="ChEBI" id="CHEBI:29985"/>
        <dbReference type="ChEBI" id="CHEBI:58359"/>
        <dbReference type="EC" id="3.5.1.2"/>
    </reaction>
</comment>
<dbReference type="AlphaFoldDB" id="A0A1B8ZTT7"/>
<evidence type="ECO:0000256" key="10">
    <source>
        <dbReference type="HAMAP-Rule" id="MF_00278"/>
    </source>
</evidence>
<comment type="catalytic activity">
    <reaction evidence="8 10">
        <text>5-[(5-phospho-1-deoxy-D-ribulos-1-ylimino)methylamino]-1-(5-phospho-beta-D-ribosyl)imidazole-4-carboxamide + L-glutamine = D-erythro-1-(imidazol-4-yl)glycerol 3-phosphate + 5-amino-1-(5-phospho-beta-D-ribosyl)imidazole-4-carboxamide + L-glutamate + H(+)</text>
        <dbReference type="Rhea" id="RHEA:24793"/>
        <dbReference type="ChEBI" id="CHEBI:15378"/>
        <dbReference type="ChEBI" id="CHEBI:29985"/>
        <dbReference type="ChEBI" id="CHEBI:58278"/>
        <dbReference type="ChEBI" id="CHEBI:58359"/>
        <dbReference type="ChEBI" id="CHEBI:58475"/>
        <dbReference type="ChEBI" id="CHEBI:58525"/>
        <dbReference type="EC" id="4.3.2.10"/>
    </reaction>
</comment>
<evidence type="ECO:0000256" key="6">
    <source>
        <dbReference type="ARBA" id="ARBA00023102"/>
    </source>
</evidence>
<dbReference type="PIRSF" id="PIRSF000495">
    <property type="entry name" value="Amidotransf_hisH"/>
    <property type="match status" value="1"/>
</dbReference>
<dbReference type="InterPro" id="IPR010139">
    <property type="entry name" value="Imidazole-glycPsynth_HisH"/>
</dbReference>
<proteinExistence type="inferred from homology"/>
<dbReference type="GO" id="GO:0005737">
    <property type="term" value="C:cytoplasm"/>
    <property type="evidence" value="ECO:0007669"/>
    <property type="project" value="UniProtKB-SubCell"/>
</dbReference>
<feature type="active site" evidence="10 11">
    <location>
        <position position="187"/>
    </location>
</feature>
<comment type="function">
    <text evidence="10">IGPS catalyzes the conversion of PRFAR and glutamine to IGP, AICAR and glutamate. The HisH subunit catalyzes the hydrolysis of glutamine to glutamate and ammonia as part of the synthesis of IGP and AICAR. The resulting ammonia molecule is channeled to the active site of HisF.</text>
</comment>
<dbReference type="OrthoDB" id="9807137at2"/>
<dbReference type="PANTHER" id="PTHR42701">
    <property type="entry name" value="IMIDAZOLE GLYCEROL PHOSPHATE SYNTHASE SUBUNIT HISH"/>
    <property type="match status" value="1"/>
</dbReference>
<comment type="subcellular location">
    <subcellularLocation>
        <location evidence="10">Cytoplasm</location>
    </subcellularLocation>
</comment>
<dbReference type="EC" id="3.5.1.2" evidence="10"/>
<sequence>MILIIDYGIGNLTSIANMLKKAGAESKISNREEDILKADKIILPGVGSFEYGMNKLKSLPSFTTLENEILNNKKPILGVCLGAQLLFKSSEEGNHPKGLGWIDGTIQKFRDQEFLAGEKIPHMGWNWVEKAKESKLLEGLDEQSRFYFVHSYHMMVNHPEDVLLKTSYSYEFVSAVEKGNILGVQFHPEKSHKFGLKLYSNFVNNY</sequence>
<dbReference type="SUPFAM" id="SSF52317">
    <property type="entry name" value="Class I glutamine amidotransferase-like"/>
    <property type="match status" value="1"/>
</dbReference>
<evidence type="ECO:0000256" key="9">
    <source>
        <dbReference type="ARBA" id="ARBA00049534"/>
    </source>
</evidence>
<keyword evidence="4 10" id="KW-0378">Hydrolase</keyword>
<feature type="active site" description="Nucleophile" evidence="10 11">
    <location>
        <position position="80"/>
    </location>
</feature>
<evidence type="ECO:0000256" key="3">
    <source>
        <dbReference type="ARBA" id="ARBA00022605"/>
    </source>
</evidence>
<dbReference type="EC" id="4.3.2.10" evidence="10"/>
<keyword evidence="13" id="KW-0808">Transferase</keyword>
<evidence type="ECO:0000256" key="11">
    <source>
        <dbReference type="PIRSR" id="PIRSR000495-1"/>
    </source>
</evidence>
<evidence type="ECO:0000313" key="13">
    <source>
        <dbReference type="EMBL" id="OCA75002.1"/>
    </source>
</evidence>
<dbReference type="GO" id="GO:0004359">
    <property type="term" value="F:glutaminase activity"/>
    <property type="evidence" value="ECO:0007669"/>
    <property type="project" value="UniProtKB-EC"/>
</dbReference>
<feature type="domain" description="Glutamine amidotransferase" evidence="12">
    <location>
        <begin position="3"/>
        <end position="202"/>
    </location>
</feature>
<dbReference type="NCBIfam" id="TIGR01855">
    <property type="entry name" value="IMP_synth_hisH"/>
    <property type="match status" value="1"/>
</dbReference>
<keyword evidence="3 10" id="KW-0028">Amino-acid biosynthesis</keyword>
<dbReference type="GO" id="GO:0016829">
    <property type="term" value="F:lyase activity"/>
    <property type="evidence" value="ECO:0007669"/>
    <property type="project" value="UniProtKB-KW"/>
</dbReference>
<evidence type="ECO:0000256" key="2">
    <source>
        <dbReference type="ARBA" id="ARBA00011152"/>
    </source>
</evidence>
<evidence type="ECO:0000256" key="5">
    <source>
        <dbReference type="ARBA" id="ARBA00022962"/>
    </source>
</evidence>
<keyword evidence="10" id="KW-0963">Cytoplasm</keyword>
<dbReference type="CDD" id="cd01748">
    <property type="entry name" value="GATase1_IGP_Synthase"/>
    <property type="match status" value="1"/>
</dbReference>
<dbReference type="STRING" id="651561.BBI00_11950"/>
<dbReference type="HAMAP" id="MF_00278">
    <property type="entry name" value="HisH"/>
    <property type="match status" value="1"/>
</dbReference>
<evidence type="ECO:0000313" key="14">
    <source>
        <dbReference type="Proteomes" id="UP000093432"/>
    </source>
</evidence>
<evidence type="ECO:0000256" key="7">
    <source>
        <dbReference type="ARBA" id="ARBA00023239"/>
    </source>
</evidence>
<dbReference type="InterPro" id="IPR017926">
    <property type="entry name" value="GATASE"/>
</dbReference>
<keyword evidence="6 10" id="KW-0368">Histidine biosynthesis</keyword>
<dbReference type="GO" id="GO:0000107">
    <property type="term" value="F:imidazoleglycerol-phosphate synthase activity"/>
    <property type="evidence" value="ECO:0007669"/>
    <property type="project" value="UniProtKB-UniRule"/>
</dbReference>